<keyword evidence="2" id="KW-1185">Reference proteome</keyword>
<evidence type="ECO:0000313" key="1">
    <source>
        <dbReference type="EMBL" id="RAZ79723.1"/>
    </source>
</evidence>
<proteinExistence type="predicted"/>
<sequence length="73" mass="8813">MHPYQKYKEKLEKGHSKSMEEVIRELYIERDEGPSVTARELGIPRQAVLHFIHEYDLRNEKHENMAKHNKLKQ</sequence>
<organism evidence="1 2">
    <name type="scientific">Planococcus halotolerans</name>
    <dbReference type="NCBI Taxonomy" id="2233542"/>
    <lineage>
        <taxon>Bacteria</taxon>
        <taxon>Bacillati</taxon>
        <taxon>Bacillota</taxon>
        <taxon>Bacilli</taxon>
        <taxon>Bacillales</taxon>
        <taxon>Caryophanaceae</taxon>
        <taxon>Planococcus</taxon>
    </lineage>
</organism>
<evidence type="ECO:0008006" key="3">
    <source>
        <dbReference type="Google" id="ProtNLM"/>
    </source>
</evidence>
<name>A0A365L2Y4_9BACL</name>
<accession>A0A365L2Y4</accession>
<protein>
    <recommendedName>
        <fullName evidence="3">Helix-turn-helix domain-containing protein</fullName>
    </recommendedName>
</protein>
<reference evidence="1 2" key="1">
    <citation type="submission" date="2018-06" db="EMBL/GenBank/DDBJ databases">
        <title>The draft genome sequences of strains SCU63 and S1.</title>
        <authorList>
            <person name="Gan L."/>
        </authorList>
    </citation>
    <scope>NUCLEOTIDE SEQUENCE [LARGE SCALE GENOMIC DNA]</scope>
    <source>
        <strain evidence="1 2">SCU63</strain>
    </source>
</reference>
<dbReference type="RefSeq" id="WP_112223293.1">
    <property type="nucleotide sequence ID" value="NZ_QLZR01000002.1"/>
</dbReference>
<dbReference type="AlphaFoldDB" id="A0A365L2Y4"/>
<gene>
    <name evidence="1" type="ORF">DP120_08515</name>
</gene>
<comment type="caution">
    <text evidence="1">The sequence shown here is derived from an EMBL/GenBank/DDBJ whole genome shotgun (WGS) entry which is preliminary data.</text>
</comment>
<dbReference type="EMBL" id="QLZR01000002">
    <property type="protein sequence ID" value="RAZ79723.1"/>
    <property type="molecule type" value="Genomic_DNA"/>
</dbReference>
<evidence type="ECO:0000313" key="2">
    <source>
        <dbReference type="Proteomes" id="UP000251002"/>
    </source>
</evidence>
<dbReference type="Proteomes" id="UP000251002">
    <property type="component" value="Unassembled WGS sequence"/>
</dbReference>